<dbReference type="PROSITE" id="PS50011">
    <property type="entry name" value="PROTEIN_KINASE_DOM"/>
    <property type="match status" value="1"/>
</dbReference>
<dbReference type="Gene3D" id="1.10.510.10">
    <property type="entry name" value="Transferase(Phosphotransferase) domain 1"/>
    <property type="match status" value="1"/>
</dbReference>
<dbReference type="InterPro" id="IPR045906">
    <property type="entry name" value="ULK4"/>
</dbReference>
<dbReference type="GO" id="GO:0005524">
    <property type="term" value="F:ATP binding"/>
    <property type="evidence" value="ECO:0007669"/>
    <property type="project" value="InterPro"/>
</dbReference>
<dbReference type="Proteomes" id="UP000663844">
    <property type="component" value="Unassembled WGS sequence"/>
</dbReference>
<dbReference type="InterPro" id="IPR000719">
    <property type="entry name" value="Prot_kinase_dom"/>
</dbReference>
<dbReference type="Proteomes" id="UP000663891">
    <property type="component" value="Unassembled WGS sequence"/>
</dbReference>
<dbReference type="OrthoDB" id="24822at2759"/>
<reference evidence="2" key="1">
    <citation type="submission" date="2021-02" db="EMBL/GenBank/DDBJ databases">
        <authorList>
            <person name="Nowell W R."/>
        </authorList>
    </citation>
    <scope>NUCLEOTIDE SEQUENCE</scope>
</reference>
<dbReference type="EMBL" id="CAJNON010000509">
    <property type="protein sequence ID" value="CAF1296134.1"/>
    <property type="molecule type" value="Genomic_DNA"/>
</dbReference>
<dbReference type="AlphaFoldDB" id="A0A815DCH7"/>
<evidence type="ECO:0000313" key="3">
    <source>
        <dbReference type="EMBL" id="CAF4047626.1"/>
    </source>
</evidence>
<accession>A0A815DCH7</accession>
<dbReference type="PANTHER" id="PTHR46240">
    <property type="entry name" value="SER/THR PROTEIN KINASE ULK4"/>
    <property type="match status" value="1"/>
</dbReference>
<dbReference type="GO" id="GO:0004672">
    <property type="term" value="F:protein kinase activity"/>
    <property type="evidence" value="ECO:0007669"/>
    <property type="project" value="InterPro"/>
</dbReference>
<organism evidence="2 4">
    <name type="scientific">Adineta steineri</name>
    <dbReference type="NCBI Taxonomy" id="433720"/>
    <lineage>
        <taxon>Eukaryota</taxon>
        <taxon>Metazoa</taxon>
        <taxon>Spiralia</taxon>
        <taxon>Gnathifera</taxon>
        <taxon>Rotifera</taxon>
        <taxon>Eurotatoria</taxon>
        <taxon>Bdelloidea</taxon>
        <taxon>Adinetida</taxon>
        <taxon>Adinetidae</taxon>
        <taxon>Adineta</taxon>
    </lineage>
</organism>
<feature type="domain" description="Protein kinase" evidence="1">
    <location>
        <begin position="4"/>
        <end position="274"/>
    </location>
</feature>
<evidence type="ECO:0000313" key="2">
    <source>
        <dbReference type="EMBL" id="CAF1296134.1"/>
    </source>
</evidence>
<gene>
    <name evidence="3" type="ORF">OXD698_LOCUS32319</name>
    <name evidence="2" type="ORF">VCS650_LOCUS30783</name>
</gene>
<comment type="caution">
    <text evidence="2">The sequence shown here is derived from an EMBL/GenBank/DDBJ whole genome shotgun (WGS) entry which is preliminary data.</text>
</comment>
<dbReference type="InterPro" id="IPR011009">
    <property type="entry name" value="Kinase-like_dom_sf"/>
</dbReference>
<protein>
    <recommendedName>
        <fullName evidence="1">Protein kinase domain-containing protein</fullName>
    </recommendedName>
</protein>
<dbReference type="EMBL" id="CAJOAZ010004180">
    <property type="protein sequence ID" value="CAF4047626.1"/>
    <property type="molecule type" value="Genomic_DNA"/>
</dbReference>
<evidence type="ECO:0000313" key="4">
    <source>
        <dbReference type="Proteomes" id="UP000663891"/>
    </source>
</evidence>
<sequence length="495" mass="56184">MDNFLIYEEIHKRDACVVYRGRIKQSIDFVMIYCVEKHKRHELSNLVRLMYELDHPHVMKFREWYETTNHLWLVMDLCDGGSLKSIIQADGALPETSIRTIGVNICQGLYYLHQQDIIFCDLSPDKIVSDGSNIFKLGNMTLSRMKGEHLQTIFDETYDNYLDDVYRGKERPKAQAENFFYTAPEVLRGGEHTISSDLWSVGCILYEMIAGRQLYDEKNTNNLKQKILNDRLVLPTTKGSTKLSIEFTSLLQGLLVKESSKRLDWPAVLTHPFWAGQLTHLVRPQTGVTKKSVNKSDALDRSAISSRLAPTDRPESNVSFSLSCTKTSIQLTQPHKTVEVDGNKTLTNDRSSINTHEQSTAIGSESIERIRKMLFTKAELQPTSIVENQKIQKTLPFKFENKLLPFQLGKYENLSRLSSVDLQEHANMIKKELSITSAGSPTNANGMRVKLNLLNYIGSTCLEQTNSGTFADVLIIKDVHKDLLNLITNGGSMEL</sequence>
<proteinExistence type="predicted"/>
<dbReference type="PANTHER" id="PTHR46240:SF1">
    <property type="entry name" value="SERINE_THREONINE-PROTEIN KINASE ULK4"/>
    <property type="match status" value="1"/>
</dbReference>
<dbReference type="SUPFAM" id="SSF56112">
    <property type="entry name" value="Protein kinase-like (PK-like)"/>
    <property type="match status" value="1"/>
</dbReference>
<name>A0A815DCH7_9BILA</name>
<dbReference type="Pfam" id="PF00069">
    <property type="entry name" value="Pkinase"/>
    <property type="match status" value="1"/>
</dbReference>
<evidence type="ECO:0000259" key="1">
    <source>
        <dbReference type="PROSITE" id="PS50011"/>
    </source>
</evidence>